<keyword evidence="4 6" id="KW-0067">ATP-binding</keyword>
<dbReference type="InterPro" id="IPR036961">
    <property type="entry name" value="Kinesin_motor_dom_sf"/>
</dbReference>
<dbReference type="PANTHER" id="PTHR47972:SF45">
    <property type="entry name" value="PROTEIN CLARET SEGREGATIONAL"/>
    <property type="match status" value="1"/>
</dbReference>
<name>A0A9P8CCK8_9HELO</name>
<evidence type="ECO:0000256" key="4">
    <source>
        <dbReference type="ARBA" id="ARBA00022840"/>
    </source>
</evidence>
<organism evidence="10 11">
    <name type="scientific">Calycina marina</name>
    <dbReference type="NCBI Taxonomy" id="1763456"/>
    <lineage>
        <taxon>Eukaryota</taxon>
        <taxon>Fungi</taxon>
        <taxon>Dikarya</taxon>
        <taxon>Ascomycota</taxon>
        <taxon>Pezizomycotina</taxon>
        <taxon>Leotiomycetes</taxon>
        <taxon>Helotiales</taxon>
        <taxon>Pezizellaceae</taxon>
        <taxon>Calycina</taxon>
    </lineage>
</organism>
<keyword evidence="3 6" id="KW-0547">Nucleotide-binding</keyword>
<keyword evidence="8" id="KW-0175">Coiled coil</keyword>
<dbReference type="SUPFAM" id="SSF52540">
    <property type="entry name" value="P-loop containing nucleoside triphosphate hydrolases"/>
    <property type="match status" value="1"/>
</dbReference>
<dbReference type="AlphaFoldDB" id="A0A9P8CCK8"/>
<dbReference type="PROSITE" id="PS50067">
    <property type="entry name" value="KINESIN_MOTOR_2"/>
    <property type="match status" value="1"/>
</dbReference>
<comment type="similarity">
    <text evidence="1">Belongs to the TRAFAC class myosin-kinesin ATPase superfamily. Kinesin family. KIN-14 subfamily.</text>
</comment>
<evidence type="ECO:0000256" key="5">
    <source>
        <dbReference type="ARBA" id="ARBA00023175"/>
    </source>
</evidence>
<dbReference type="GO" id="GO:0005874">
    <property type="term" value="C:microtubule"/>
    <property type="evidence" value="ECO:0007669"/>
    <property type="project" value="UniProtKB-KW"/>
</dbReference>
<keyword evidence="2 7" id="KW-0493">Microtubule</keyword>
<dbReference type="InterPro" id="IPR001752">
    <property type="entry name" value="Kinesin_motor_dom"/>
</dbReference>
<dbReference type="InterPro" id="IPR019821">
    <property type="entry name" value="Kinesin_motor_CS"/>
</dbReference>
<dbReference type="SMART" id="SM00129">
    <property type="entry name" value="KISc"/>
    <property type="match status" value="1"/>
</dbReference>
<dbReference type="GO" id="GO:0005524">
    <property type="term" value="F:ATP binding"/>
    <property type="evidence" value="ECO:0007669"/>
    <property type="project" value="UniProtKB-UniRule"/>
</dbReference>
<evidence type="ECO:0000256" key="7">
    <source>
        <dbReference type="RuleBase" id="RU000394"/>
    </source>
</evidence>
<protein>
    <recommendedName>
        <fullName evidence="7">Kinesin-like protein</fullName>
    </recommendedName>
</protein>
<dbReference type="PANTHER" id="PTHR47972">
    <property type="entry name" value="KINESIN-LIKE PROTEIN KLP-3"/>
    <property type="match status" value="1"/>
</dbReference>
<evidence type="ECO:0000313" key="10">
    <source>
        <dbReference type="EMBL" id="KAG9240361.1"/>
    </source>
</evidence>
<evidence type="ECO:0000259" key="9">
    <source>
        <dbReference type="PROSITE" id="PS50067"/>
    </source>
</evidence>
<dbReference type="GO" id="GO:0003777">
    <property type="term" value="F:microtubule motor activity"/>
    <property type="evidence" value="ECO:0007669"/>
    <property type="project" value="InterPro"/>
</dbReference>
<evidence type="ECO:0000313" key="11">
    <source>
        <dbReference type="Proteomes" id="UP000887226"/>
    </source>
</evidence>
<dbReference type="PROSITE" id="PS00411">
    <property type="entry name" value="KINESIN_MOTOR_1"/>
    <property type="match status" value="1"/>
</dbReference>
<dbReference type="OrthoDB" id="3176171at2759"/>
<dbReference type="InterPro" id="IPR027640">
    <property type="entry name" value="Kinesin-like_fam"/>
</dbReference>
<dbReference type="GO" id="GO:0008017">
    <property type="term" value="F:microtubule binding"/>
    <property type="evidence" value="ECO:0007669"/>
    <property type="project" value="InterPro"/>
</dbReference>
<comment type="caution">
    <text evidence="10">The sequence shown here is derived from an EMBL/GenBank/DDBJ whole genome shotgun (WGS) entry which is preliminary data.</text>
</comment>
<evidence type="ECO:0000256" key="6">
    <source>
        <dbReference type="PROSITE-ProRule" id="PRU00283"/>
    </source>
</evidence>
<feature type="binding site" evidence="6">
    <location>
        <begin position="196"/>
        <end position="203"/>
    </location>
    <ligand>
        <name>ATP</name>
        <dbReference type="ChEBI" id="CHEBI:30616"/>
    </ligand>
</feature>
<dbReference type="Gene3D" id="3.40.850.10">
    <property type="entry name" value="Kinesin motor domain"/>
    <property type="match status" value="1"/>
</dbReference>
<keyword evidence="5 6" id="KW-0505">Motor protein</keyword>
<evidence type="ECO:0000256" key="8">
    <source>
        <dbReference type="SAM" id="Coils"/>
    </source>
</evidence>
<reference evidence="10" key="1">
    <citation type="journal article" date="2021" name="IMA Fungus">
        <title>Genomic characterization of three marine fungi, including Emericellopsis atlantica sp. nov. with signatures of a generalist lifestyle and marine biomass degradation.</title>
        <authorList>
            <person name="Hagestad O.C."/>
            <person name="Hou L."/>
            <person name="Andersen J.H."/>
            <person name="Hansen E.H."/>
            <person name="Altermark B."/>
            <person name="Li C."/>
            <person name="Kuhnert E."/>
            <person name="Cox R.J."/>
            <person name="Crous P.W."/>
            <person name="Spatafora J.W."/>
            <person name="Lail K."/>
            <person name="Amirebrahimi M."/>
            <person name="Lipzen A."/>
            <person name="Pangilinan J."/>
            <person name="Andreopoulos W."/>
            <person name="Hayes R.D."/>
            <person name="Ng V."/>
            <person name="Grigoriev I.V."/>
            <person name="Jackson S.A."/>
            <person name="Sutton T.D.S."/>
            <person name="Dobson A.D.W."/>
            <person name="Rama T."/>
        </authorList>
    </citation>
    <scope>NUCLEOTIDE SEQUENCE</scope>
    <source>
        <strain evidence="10">TRa3180A</strain>
    </source>
</reference>
<proteinExistence type="inferred from homology"/>
<dbReference type="InterPro" id="IPR027417">
    <property type="entry name" value="P-loop_NTPase"/>
</dbReference>
<dbReference type="Proteomes" id="UP000887226">
    <property type="component" value="Unassembled WGS sequence"/>
</dbReference>
<feature type="coiled-coil region" evidence="8">
    <location>
        <begin position="28"/>
        <end position="93"/>
    </location>
</feature>
<keyword evidence="11" id="KW-1185">Reference proteome</keyword>
<keyword evidence="10" id="KW-0378">Hydrolase</keyword>
<dbReference type="GO" id="GO:0016787">
    <property type="term" value="F:hydrolase activity"/>
    <property type="evidence" value="ECO:0007669"/>
    <property type="project" value="UniProtKB-KW"/>
</dbReference>
<gene>
    <name evidence="10" type="ORF">BJ878DRAFT_430464</name>
</gene>
<accession>A0A9P8CCK8</accession>
<sequence>MSTVVIASPSCSPSTITAPGQSATSRCSAADQERYEDALARVERYEREVMDLRRQLRVQGIEENRALDFKKRAEEAEEANVEMKQALTRAQDNNRHLFDAVQDLKGNLRVMCRIRPQIAAEDGELQKLQVSQGKNSDHLQVVSLIKRTARSDSEIDHFTMERVFEMAETNKQIFTEVGQLVGSAMNGRNVCVFAYGQTGSGKTHTMTYPWNKKIAPGGDVDSGIIPSSVELISNQMSKRADSWKYSVTGKYVEIYAEKVYDLLRDNFKENVAVALKFNVQKSVTVFWAESTTVDLTKDGNFVEKVKLMLTKASKNRRTRATEKNLESSRSHSVLSLRIVGERIDGKRGFTDGTLNLIDLAGSERPSTTDSASQKEGIAINLSLSTLRKILKEMADPTVSRFSFRESTLTKLLSSSLGEGCRIMMFVMISPSAKDRDETRNTLQFAIEAQRPS</sequence>
<evidence type="ECO:0000256" key="1">
    <source>
        <dbReference type="ARBA" id="ARBA00010899"/>
    </source>
</evidence>
<dbReference type="EMBL" id="MU254472">
    <property type="protein sequence ID" value="KAG9240361.1"/>
    <property type="molecule type" value="Genomic_DNA"/>
</dbReference>
<feature type="domain" description="Kinesin motor" evidence="9">
    <location>
        <begin position="107"/>
        <end position="451"/>
    </location>
</feature>
<evidence type="ECO:0000256" key="2">
    <source>
        <dbReference type="ARBA" id="ARBA00022701"/>
    </source>
</evidence>
<dbReference type="Pfam" id="PF00225">
    <property type="entry name" value="Kinesin"/>
    <property type="match status" value="1"/>
</dbReference>
<dbReference type="PRINTS" id="PR00380">
    <property type="entry name" value="KINESINHEAVY"/>
</dbReference>
<dbReference type="GO" id="GO:0007018">
    <property type="term" value="P:microtubule-based movement"/>
    <property type="evidence" value="ECO:0007669"/>
    <property type="project" value="InterPro"/>
</dbReference>
<evidence type="ECO:0000256" key="3">
    <source>
        <dbReference type="ARBA" id="ARBA00022741"/>
    </source>
</evidence>